<evidence type="ECO:0000313" key="1">
    <source>
        <dbReference type="EMBL" id="KAG7106003.1"/>
    </source>
</evidence>
<proteinExistence type="predicted"/>
<gene>
    <name evidence="1" type="ORF">HYQ45_018475</name>
</gene>
<protein>
    <recommendedName>
        <fullName evidence="3">BZIP domain-containing protein</fullName>
    </recommendedName>
</protein>
<dbReference type="EMBL" id="JAEMWZ010000771">
    <property type="protein sequence ID" value="KAG7106003.1"/>
    <property type="molecule type" value="Genomic_DNA"/>
</dbReference>
<dbReference type="AlphaFoldDB" id="A0A8I2Z2J0"/>
<reference evidence="1" key="1">
    <citation type="journal article" date="2021" name="Mol. Plant Pathol.">
        <title>A 20-kb lineage-specific genomic region tames virulence in pathogenic amphidiploid Verticillium longisporum.</title>
        <authorList>
            <person name="Harting R."/>
            <person name="Starke J."/>
            <person name="Kusch H."/>
            <person name="Poggeler S."/>
            <person name="Maurus I."/>
            <person name="Schluter R."/>
            <person name="Landesfeind M."/>
            <person name="Bulla I."/>
            <person name="Nowrousian M."/>
            <person name="de Jonge R."/>
            <person name="Stahlhut G."/>
            <person name="Hoff K.J."/>
            <person name="Asshauer K.P."/>
            <person name="Thurmer A."/>
            <person name="Stanke M."/>
            <person name="Daniel R."/>
            <person name="Morgenstern B."/>
            <person name="Thomma B.P.H.J."/>
            <person name="Kronstad J.W."/>
            <person name="Braus-Stromeyer S.A."/>
            <person name="Braus G.H."/>
        </authorList>
    </citation>
    <scope>NUCLEOTIDE SEQUENCE</scope>
    <source>
        <strain evidence="1">Vl32</strain>
    </source>
</reference>
<accession>A0A8I2Z2J0</accession>
<evidence type="ECO:0008006" key="3">
    <source>
        <dbReference type="Google" id="ProtNLM"/>
    </source>
</evidence>
<comment type="caution">
    <text evidence="1">The sequence shown here is derived from an EMBL/GenBank/DDBJ whole genome shotgun (WGS) entry which is preliminary data.</text>
</comment>
<sequence>MCYLRTVHCAQCDTSKTHIVRCLAQQEVSDKKEGNFARCSTTTPLPTVAELQEQNCPTCAIRQEEESLAKATSKAARQERRQKRNEAVRACRIVQEERAAAATDEGKELKSKKCVVM</sequence>
<name>A0A8I2Z2J0_VERLO</name>
<evidence type="ECO:0000313" key="2">
    <source>
        <dbReference type="Proteomes" id="UP000689129"/>
    </source>
</evidence>
<dbReference type="Proteomes" id="UP000689129">
    <property type="component" value="Unassembled WGS sequence"/>
</dbReference>
<organism evidence="1 2">
    <name type="scientific">Verticillium longisporum</name>
    <name type="common">Verticillium dahliae var. longisporum</name>
    <dbReference type="NCBI Taxonomy" id="100787"/>
    <lineage>
        <taxon>Eukaryota</taxon>
        <taxon>Fungi</taxon>
        <taxon>Dikarya</taxon>
        <taxon>Ascomycota</taxon>
        <taxon>Pezizomycotina</taxon>
        <taxon>Sordariomycetes</taxon>
        <taxon>Hypocreomycetidae</taxon>
        <taxon>Glomerellales</taxon>
        <taxon>Plectosphaerellaceae</taxon>
        <taxon>Verticillium</taxon>
    </lineage>
</organism>